<proteinExistence type="predicted"/>
<dbReference type="PANTHER" id="PTHR46791">
    <property type="entry name" value="EXPRESSED PROTEIN"/>
    <property type="match status" value="1"/>
</dbReference>
<dbReference type="Pfam" id="PF24764">
    <property type="entry name" value="rva_4"/>
    <property type="match status" value="1"/>
</dbReference>
<sequence length="382" mass="44492">MENLIRYYFNAGYTATEIAKTISLAHGTNVSESYLRKRLVKLNLRRKSIEEDIPEVIHAMREELEGTGRCLGYRGMWSRLKKKYGLSVKRDTVMQLLQLMDPAGVEQRSRRGLRRRDYTNNGPLYLVHIDGYDKLKHFGFAIHGAIDGFSRKVLWLRVSHTNNDPEVIGTYFLNFIKEIGGVPRVIRGDRGTENTMVEDLQKACRWNSTDNMSGEKSFLYGRSTSNQRIERWWLELRQSTIQFWMDFFRNMEDQALFSSDNVLQKEIIRFCFMELIQKNLDRAAMEWNTHRIRPSRRSDCPSGIPNVMFFTPSLYGCRDYKTPVSTEDIDRLEDLYAVPLKICSSPELQRAFQNSFANWAPPVSSNAALELYVHLVNLFNGH</sequence>
<dbReference type="OrthoDB" id="6095294at2759"/>
<dbReference type="SUPFAM" id="SSF53098">
    <property type="entry name" value="Ribonuclease H-like"/>
    <property type="match status" value="1"/>
</dbReference>
<feature type="domain" description="Integrase core" evidence="1">
    <location>
        <begin position="119"/>
        <end position="297"/>
    </location>
</feature>
<dbReference type="InterPro" id="IPR012337">
    <property type="entry name" value="RNaseH-like_sf"/>
</dbReference>
<dbReference type="Gene3D" id="3.30.420.10">
    <property type="entry name" value="Ribonuclease H-like superfamily/Ribonuclease H"/>
    <property type="match status" value="1"/>
</dbReference>
<dbReference type="InterPro" id="IPR036397">
    <property type="entry name" value="RNaseH_sf"/>
</dbReference>
<dbReference type="AlphaFoldDB" id="A0A1S3ITD5"/>
<dbReference type="InParanoid" id="A0A1S3ITD5"/>
<organism evidence="2 3">
    <name type="scientific">Lingula anatina</name>
    <name type="common">Brachiopod</name>
    <name type="synonym">Lingula unguis</name>
    <dbReference type="NCBI Taxonomy" id="7574"/>
    <lineage>
        <taxon>Eukaryota</taxon>
        <taxon>Metazoa</taxon>
        <taxon>Spiralia</taxon>
        <taxon>Lophotrochozoa</taxon>
        <taxon>Brachiopoda</taxon>
        <taxon>Linguliformea</taxon>
        <taxon>Lingulata</taxon>
        <taxon>Lingulida</taxon>
        <taxon>Linguloidea</taxon>
        <taxon>Lingulidae</taxon>
        <taxon>Lingula</taxon>
    </lineage>
</organism>
<accession>A0A1S3ITD5</accession>
<dbReference type="RefSeq" id="XP_013401462.1">
    <property type="nucleotide sequence ID" value="XM_013546008.1"/>
</dbReference>
<protein>
    <submittedName>
        <fullName evidence="3">Uncharacterized protein LOC106167276</fullName>
    </submittedName>
</protein>
<keyword evidence="2" id="KW-1185">Reference proteome</keyword>
<evidence type="ECO:0000259" key="1">
    <source>
        <dbReference type="Pfam" id="PF24764"/>
    </source>
</evidence>
<dbReference type="GO" id="GO:0003676">
    <property type="term" value="F:nucleic acid binding"/>
    <property type="evidence" value="ECO:0007669"/>
    <property type="project" value="InterPro"/>
</dbReference>
<name>A0A1S3ITD5_LINAN</name>
<gene>
    <name evidence="3" type="primary">LOC106167276</name>
</gene>
<dbReference type="Proteomes" id="UP000085678">
    <property type="component" value="Unplaced"/>
</dbReference>
<reference evidence="3" key="1">
    <citation type="submission" date="2025-08" db="UniProtKB">
        <authorList>
            <consortium name="RefSeq"/>
        </authorList>
    </citation>
    <scope>IDENTIFICATION</scope>
    <source>
        <tissue evidence="3">Gonads</tissue>
    </source>
</reference>
<dbReference type="PANTHER" id="PTHR46791:SF13">
    <property type="entry name" value="CLR5 DOMAIN-CONTAINING PROTEIN"/>
    <property type="match status" value="1"/>
</dbReference>
<evidence type="ECO:0000313" key="2">
    <source>
        <dbReference type="Proteomes" id="UP000085678"/>
    </source>
</evidence>
<dbReference type="GeneID" id="106167276"/>
<evidence type="ECO:0000313" key="3">
    <source>
        <dbReference type="RefSeq" id="XP_013401462.1"/>
    </source>
</evidence>
<dbReference type="InterPro" id="IPR058913">
    <property type="entry name" value="Integrase_dom_put"/>
</dbReference>
<dbReference type="KEGG" id="lak:106167276"/>